<dbReference type="RefSeq" id="WP_040643763.1">
    <property type="nucleotide sequence ID" value="NZ_CP015230.1"/>
</dbReference>
<dbReference type="EMBL" id="CP015230">
    <property type="protein sequence ID" value="ANP39991.1"/>
    <property type="molecule type" value="Genomic_DNA"/>
</dbReference>
<evidence type="ECO:0000256" key="1">
    <source>
        <dbReference type="SAM" id="SignalP"/>
    </source>
</evidence>
<evidence type="ECO:0000313" key="2">
    <source>
        <dbReference type="EMBL" id="ANP39991.1"/>
    </source>
</evidence>
<proteinExistence type="predicted"/>
<feature type="signal peptide" evidence="1">
    <location>
        <begin position="1"/>
        <end position="26"/>
    </location>
</feature>
<evidence type="ECO:0000313" key="3">
    <source>
        <dbReference type="Proteomes" id="UP000013243"/>
    </source>
</evidence>
<keyword evidence="1" id="KW-0732">Signal</keyword>
<sequence>MFASPSQIVPALALGLCLGFSGAVKATDTERFDSYTQGRTIHFDWEGQPYGAERYLPGQRVIWSFLDGRCIEGEWYMQAGDICFIYEDRPDAQCWSYQIDGTGLSVTIERDTGPALTLTEQKRPRDEMVCLGPEVGV</sequence>
<dbReference type="OrthoDB" id="7304934at2"/>
<dbReference type="KEGG" id="rmb:K529_004355"/>
<reference evidence="2 3" key="1">
    <citation type="journal article" date="2016" name="ISME J.">
        <title>Global occurrence and heterogeneity of the Roseobacter-clade species Ruegeria mobilis.</title>
        <authorList>
            <person name="Sonnenschein E."/>
            <person name="Gram L."/>
        </authorList>
    </citation>
    <scope>NUCLEOTIDE SEQUENCE [LARGE SCALE GENOMIC DNA]</scope>
    <source>
        <strain evidence="2 3">F1926</strain>
    </source>
</reference>
<accession>A0A1B1A0C4</accession>
<evidence type="ECO:0008006" key="4">
    <source>
        <dbReference type="Google" id="ProtNLM"/>
    </source>
</evidence>
<name>A0A1B1A0C4_9RHOB</name>
<dbReference type="GeneID" id="28249037"/>
<dbReference type="Proteomes" id="UP000013243">
    <property type="component" value="Chromosome"/>
</dbReference>
<protein>
    <recommendedName>
        <fullName evidence="4">DUF995 domain-containing protein</fullName>
    </recommendedName>
</protein>
<dbReference type="AlphaFoldDB" id="A0A1B1A0C4"/>
<dbReference type="STRING" id="1265309.K529_004355"/>
<feature type="chain" id="PRO_5008518270" description="DUF995 domain-containing protein" evidence="1">
    <location>
        <begin position="27"/>
        <end position="137"/>
    </location>
</feature>
<gene>
    <name evidence="2" type="ORF">K529_004355</name>
</gene>
<organism evidence="2 3">
    <name type="scientific">Tritonibacter mobilis F1926</name>
    <dbReference type="NCBI Taxonomy" id="1265309"/>
    <lineage>
        <taxon>Bacteria</taxon>
        <taxon>Pseudomonadati</taxon>
        <taxon>Pseudomonadota</taxon>
        <taxon>Alphaproteobacteria</taxon>
        <taxon>Rhodobacterales</taxon>
        <taxon>Paracoccaceae</taxon>
        <taxon>Tritonibacter</taxon>
    </lineage>
</organism>